<dbReference type="Proteomes" id="UP000199452">
    <property type="component" value="Unassembled WGS sequence"/>
</dbReference>
<evidence type="ECO:0000313" key="2">
    <source>
        <dbReference type="Proteomes" id="UP000199452"/>
    </source>
</evidence>
<keyword evidence="2" id="KW-1185">Reference proteome</keyword>
<evidence type="ECO:0000313" key="1">
    <source>
        <dbReference type="EMBL" id="SDB82997.1"/>
    </source>
</evidence>
<gene>
    <name evidence="1" type="ORF">SAMN05216323_100247</name>
</gene>
<proteinExistence type="predicted"/>
<dbReference type="EMBL" id="FMYP01000002">
    <property type="protein sequence ID" value="SDB82997.1"/>
    <property type="molecule type" value="Genomic_DNA"/>
</dbReference>
<dbReference type="AlphaFoldDB" id="A0A1G6GLZ5"/>
<protein>
    <submittedName>
        <fullName evidence="1">Uncharacterized protein</fullName>
    </submittedName>
</protein>
<organism evidence="1 2">
    <name type="scientific">Williamwhitmania taraxaci</name>
    <dbReference type="NCBI Taxonomy" id="1640674"/>
    <lineage>
        <taxon>Bacteria</taxon>
        <taxon>Pseudomonadati</taxon>
        <taxon>Bacteroidota</taxon>
        <taxon>Bacteroidia</taxon>
        <taxon>Bacteroidales</taxon>
        <taxon>Williamwhitmaniaceae</taxon>
        <taxon>Williamwhitmania</taxon>
    </lineage>
</organism>
<sequence>MYVRYSEMSITYNLNYTKKRPPCRAASILNYLDYDRKLSKIPAATALPITPATFGPMACISK</sequence>
<reference evidence="1 2" key="1">
    <citation type="submission" date="2016-09" db="EMBL/GenBank/DDBJ databases">
        <authorList>
            <person name="Capua I."/>
            <person name="De Benedictis P."/>
            <person name="Joannis T."/>
            <person name="Lombin L.H."/>
            <person name="Cattoli G."/>
        </authorList>
    </citation>
    <scope>NUCLEOTIDE SEQUENCE [LARGE SCALE GENOMIC DNA]</scope>
    <source>
        <strain evidence="1 2">A7P-90m</strain>
    </source>
</reference>
<accession>A0A1G6GLZ5</accession>
<name>A0A1G6GLZ5_9BACT</name>